<comment type="caution">
    <text evidence="2">The sequence shown here is derived from an EMBL/GenBank/DDBJ whole genome shotgun (WGS) entry which is preliminary data.</text>
</comment>
<name>A0AAV7N6N2_PLEWA</name>
<feature type="region of interest" description="Disordered" evidence="1">
    <location>
        <begin position="40"/>
        <end position="67"/>
    </location>
</feature>
<dbReference type="EMBL" id="JANPWB010000013">
    <property type="protein sequence ID" value="KAJ1108868.1"/>
    <property type="molecule type" value="Genomic_DNA"/>
</dbReference>
<dbReference type="AlphaFoldDB" id="A0AAV7N6N2"/>
<gene>
    <name evidence="2" type="ORF">NDU88_006238</name>
</gene>
<evidence type="ECO:0000313" key="2">
    <source>
        <dbReference type="EMBL" id="KAJ1108868.1"/>
    </source>
</evidence>
<evidence type="ECO:0000256" key="1">
    <source>
        <dbReference type="SAM" id="MobiDB-lite"/>
    </source>
</evidence>
<proteinExistence type="predicted"/>
<sequence length="93" mass="11085">MPRLHKRDVWKTQGRTCGIEEVRVSWWKKKRTRRTAIRVGPKTRPDISRQRGPMNQRRGRRPELTPATLEEKRGLCRCVPLRRETRGGRKRGD</sequence>
<accession>A0AAV7N6N2</accession>
<evidence type="ECO:0000313" key="3">
    <source>
        <dbReference type="Proteomes" id="UP001066276"/>
    </source>
</evidence>
<protein>
    <submittedName>
        <fullName evidence="2">Uncharacterized protein</fullName>
    </submittedName>
</protein>
<reference evidence="2" key="1">
    <citation type="journal article" date="2022" name="bioRxiv">
        <title>Sequencing and chromosome-scale assembly of the giantPleurodeles waltlgenome.</title>
        <authorList>
            <person name="Brown T."/>
            <person name="Elewa A."/>
            <person name="Iarovenko S."/>
            <person name="Subramanian E."/>
            <person name="Araus A.J."/>
            <person name="Petzold A."/>
            <person name="Susuki M."/>
            <person name="Suzuki K.-i.T."/>
            <person name="Hayashi T."/>
            <person name="Toyoda A."/>
            <person name="Oliveira C."/>
            <person name="Osipova E."/>
            <person name="Leigh N.D."/>
            <person name="Simon A."/>
            <person name="Yun M.H."/>
        </authorList>
    </citation>
    <scope>NUCLEOTIDE SEQUENCE</scope>
    <source>
        <strain evidence="2">20211129_DDA</strain>
        <tissue evidence="2">Liver</tissue>
    </source>
</reference>
<organism evidence="2 3">
    <name type="scientific">Pleurodeles waltl</name>
    <name type="common">Iberian ribbed newt</name>
    <dbReference type="NCBI Taxonomy" id="8319"/>
    <lineage>
        <taxon>Eukaryota</taxon>
        <taxon>Metazoa</taxon>
        <taxon>Chordata</taxon>
        <taxon>Craniata</taxon>
        <taxon>Vertebrata</taxon>
        <taxon>Euteleostomi</taxon>
        <taxon>Amphibia</taxon>
        <taxon>Batrachia</taxon>
        <taxon>Caudata</taxon>
        <taxon>Salamandroidea</taxon>
        <taxon>Salamandridae</taxon>
        <taxon>Pleurodelinae</taxon>
        <taxon>Pleurodeles</taxon>
    </lineage>
</organism>
<keyword evidence="3" id="KW-1185">Reference proteome</keyword>
<dbReference type="Proteomes" id="UP001066276">
    <property type="component" value="Chromosome 9"/>
</dbReference>